<dbReference type="EMBL" id="JADKYU010000050">
    <property type="protein sequence ID" value="MBF4982975.1"/>
    <property type="molecule type" value="Genomic_DNA"/>
</dbReference>
<keyword evidence="4" id="KW-1185">Reference proteome</keyword>
<keyword evidence="1" id="KW-0663">Pyridoxal phosphate</keyword>
<keyword evidence="3" id="KW-0032">Aminotransferase</keyword>
<evidence type="ECO:0000259" key="2">
    <source>
        <dbReference type="Pfam" id="PF00266"/>
    </source>
</evidence>
<dbReference type="Gene3D" id="3.90.1150.10">
    <property type="entry name" value="Aspartate Aminotransferase, domain 1"/>
    <property type="match status" value="1"/>
</dbReference>
<sequence length="399" mass="45947">MHFQSFPFEQDQSQAFLFSFYRTYDVLLYSNLSSSSSFQSLQMHKIRSQYPILDKYTYLNTANHGLISQELIDYRINVMEQMRDQASLYTNTRNVFIDEVRSTIAQFVDATIENTAVIPNFSTGFNTLIEGIDKQSKFLLLDGDYPSVNWPVETRGFNCVYASINENLESNIKIACEQHEPDIFCFSVVQYISGIKIDLEFVKQLKDQFPEMVIIGDLTQYVGTERFRFRESGLDIILASCYKWLNAGDGNAFICVKERVKELIKPNRIGYRSTKNVINAIPEFIGRFEPGHQDMIAFGSLKLAIEVVLKIGLDKIQNELQHWSEMAKVEFESRGLLEEAVVNRKQHSTIFNIKGSHDLYNKLLNHGVITSLRGDGIRVSFSYFNDNKDFARLLEVLDL</sequence>
<dbReference type="InterPro" id="IPR000192">
    <property type="entry name" value="Aminotrans_V_dom"/>
</dbReference>
<feature type="domain" description="Aminotransferase class V" evidence="2">
    <location>
        <begin position="90"/>
        <end position="358"/>
    </location>
</feature>
<dbReference type="SUPFAM" id="SSF53383">
    <property type="entry name" value="PLP-dependent transferases"/>
    <property type="match status" value="1"/>
</dbReference>
<dbReference type="InterPro" id="IPR015422">
    <property type="entry name" value="PyrdxlP-dep_Trfase_small"/>
</dbReference>
<proteinExistence type="predicted"/>
<evidence type="ECO:0000256" key="1">
    <source>
        <dbReference type="ARBA" id="ARBA00022898"/>
    </source>
</evidence>
<dbReference type="Gene3D" id="3.40.640.10">
    <property type="entry name" value="Type I PLP-dependent aspartate aminotransferase-like (Major domain)"/>
    <property type="match status" value="1"/>
</dbReference>
<protein>
    <submittedName>
        <fullName evidence="3">Aminotransferase class V-fold PLP-dependent enzyme</fullName>
    </submittedName>
</protein>
<reference evidence="3 4" key="1">
    <citation type="submission" date="2020-11" db="EMBL/GenBank/DDBJ databases">
        <title>P. mediterranea TC4 genome.</title>
        <authorList>
            <person name="Molmeret M."/>
        </authorList>
    </citation>
    <scope>NUCLEOTIDE SEQUENCE [LARGE SCALE GENOMIC DNA]</scope>
    <source>
        <strain evidence="3 4">TC4</strain>
    </source>
</reference>
<dbReference type="PANTHER" id="PTHR43586:SF15">
    <property type="entry name" value="BLR3095 PROTEIN"/>
    <property type="match status" value="1"/>
</dbReference>
<comment type="caution">
    <text evidence="3">The sequence shown here is derived from an EMBL/GenBank/DDBJ whole genome shotgun (WGS) entry which is preliminary data.</text>
</comment>
<dbReference type="InterPro" id="IPR015421">
    <property type="entry name" value="PyrdxlP-dep_Trfase_major"/>
</dbReference>
<dbReference type="PANTHER" id="PTHR43586">
    <property type="entry name" value="CYSTEINE DESULFURASE"/>
    <property type="match status" value="1"/>
</dbReference>
<keyword evidence="3" id="KW-0808">Transferase</keyword>
<gene>
    <name evidence="3" type="ORF">FNJ87_01020</name>
</gene>
<accession>A0ABS0A0V0</accession>
<evidence type="ECO:0000313" key="3">
    <source>
        <dbReference type="EMBL" id="MBF4982975.1"/>
    </source>
</evidence>
<evidence type="ECO:0000313" key="4">
    <source>
        <dbReference type="Proteomes" id="UP001194729"/>
    </source>
</evidence>
<dbReference type="GO" id="GO:0008483">
    <property type="term" value="F:transaminase activity"/>
    <property type="evidence" value="ECO:0007669"/>
    <property type="project" value="UniProtKB-KW"/>
</dbReference>
<dbReference type="Pfam" id="PF00266">
    <property type="entry name" value="Aminotran_5"/>
    <property type="match status" value="1"/>
</dbReference>
<name>A0ABS0A0V0_9FLAO</name>
<dbReference type="InterPro" id="IPR015424">
    <property type="entry name" value="PyrdxlP-dep_Trfase"/>
</dbReference>
<dbReference type="Proteomes" id="UP001194729">
    <property type="component" value="Unassembled WGS sequence"/>
</dbReference>
<organism evidence="3 4">
    <name type="scientific">Nonlabens mediterrranea</name>
    <dbReference type="NCBI Taxonomy" id="1419947"/>
    <lineage>
        <taxon>Bacteria</taxon>
        <taxon>Pseudomonadati</taxon>
        <taxon>Bacteroidota</taxon>
        <taxon>Flavobacteriia</taxon>
        <taxon>Flavobacteriales</taxon>
        <taxon>Flavobacteriaceae</taxon>
        <taxon>Nonlabens</taxon>
    </lineage>
</organism>